<dbReference type="Pfam" id="PF02592">
    <property type="entry name" value="Vut_1"/>
    <property type="match status" value="1"/>
</dbReference>
<proteinExistence type="inferred from homology"/>
<comment type="subcellular location">
    <subcellularLocation>
        <location evidence="1">Cell membrane</location>
        <topology evidence="1">Multi-pass membrane protein</topology>
    </subcellularLocation>
</comment>
<feature type="transmembrane region" description="Helical" evidence="1">
    <location>
        <begin position="187"/>
        <end position="205"/>
    </location>
</feature>
<dbReference type="Proteomes" id="UP000673975">
    <property type="component" value="Unassembled WGS sequence"/>
</dbReference>
<keyword evidence="1" id="KW-1133">Transmembrane helix</keyword>
<dbReference type="PANTHER" id="PTHR34300:SF2">
    <property type="entry name" value="QUEUOSINE PRECURSOR TRANSPORTER-RELATED"/>
    <property type="match status" value="1"/>
</dbReference>
<sequence length="268" mass="29609">MNQSGPIENKNPVPGYRRDALFLGLCAIFLTALVMGNIIGTTKFIQLLSLDLPGWMLPLVPVQVRDGSTYSMVIPVGLLAFPFTFFATDLISELFGRKKAQMLVLTGFVMNLFMLGIMTANYYLPDAPGVSAGTTLFDGVYGFMVANTIGSMIAYLVAQTVDVQLFHFWKRFTKGRHLWLRNNGSTMVSQLVDSTAILSLLYFTGNLGDEVTGLAALIILILNSYVFKFLSALFDTPVIYAAVYKLRNYYEDPEGYELPRRADAAADG</sequence>
<reference evidence="2" key="1">
    <citation type="submission" date="2021-02" db="EMBL/GenBank/DDBJ databases">
        <title>Natronogracilivirga saccharolytica gen. nov. sp. nov. a new anaerobic, haloalkiliphilic carbohydrate-fermenting bacterium from soda lake and proposing of Cyclonatronumiaceae fam. nov. in the phylum Balneolaeota.</title>
        <authorList>
            <person name="Zhilina T.N."/>
            <person name="Sorokin D.Y."/>
            <person name="Zavarzina D.G."/>
            <person name="Toshchakov S.V."/>
            <person name="Kublanov I.V."/>
        </authorList>
    </citation>
    <scope>NUCLEOTIDE SEQUENCE</scope>
    <source>
        <strain evidence="2">Z-1702</strain>
    </source>
</reference>
<keyword evidence="1" id="KW-0812">Transmembrane</keyword>
<name>A0A8J7UW83_9BACT</name>
<dbReference type="NCBIfam" id="TIGR00697">
    <property type="entry name" value="queuosine precursor transporter"/>
    <property type="match status" value="1"/>
</dbReference>
<dbReference type="PANTHER" id="PTHR34300">
    <property type="entry name" value="QUEUOSINE PRECURSOR TRANSPORTER-RELATED"/>
    <property type="match status" value="1"/>
</dbReference>
<dbReference type="AlphaFoldDB" id="A0A8J7UW83"/>
<dbReference type="RefSeq" id="WP_210512810.1">
    <property type="nucleotide sequence ID" value="NZ_JAFIDN010000010.1"/>
</dbReference>
<feature type="transmembrane region" description="Helical" evidence="1">
    <location>
        <begin position="21"/>
        <end position="49"/>
    </location>
</feature>
<evidence type="ECO:0000256" key="1">
    <source>
        <dbReference type="HAMAP-Rule" id="MF_02088"/>
    </source>
</evidence>
<accession>A0A8J7UW83</accession>
<feature type="transmembrane region" description="Helical" evidence="1">
    <location>
        <begin position="69"/>
        <end position="91"/>
    </location>
</feature>
<dbReference type="GO" id="GO:0005886">
    <property type="term" value="C:plasma membrane"/>
    <property type="evidence" value="ECO:0007669"/>
    <property type="project" value="UniProtKB-SubCell"/>
</dbReference>
<dbReference type="GO" id="GO:0022857">
    <property type="term" value="F:transmembrane transporter activity"/>
    <property type="evidence" value="ECO:0007669"/>
    <property type="project" value="UniProtKB-UniRule"/>
</dbReference>
<organism evidence="2 3">
    <name type="scientific">Natronogracilivirga saccharolytica</name>
    <dbReference type="NCBI Taxonomy" id="2812953"/>
    <lineage>
        <taxon>Bacteria</taxon>
        <taxon>Pseudomonadati</taxon>
        <taxon>Balneolota</taxon>
        <taxon>Balneolia</taxon>
        <taxon>Balneolales</taxon>
        <taxon>Cyclonatronaceae</taxon>
        <taxon>Natronogracilivirga</taxon>
    </lineage>
</organism>
<feature type="transmembrane region" description="Helical" evidence="1">
    <location>
        <begin position="144"/>
        <end position="166"/>
    </location>
</feature>
<keyword evidence="1" id="KW-1003">Cell membrane</keyword>
<protein>
    <recommendedName>
        <fullName evidence="1">Probable queuosine precursor transporter</fullName>
        <shortName evidence="1">Q precursor transporter</shortName>
    </recommendedName>
</protein>
<comment type="caution">
    <text evidence="2">The sequence shown here is derived from an EMBL/GenBank/DDBJ whole genome shotgun (WGS) entry which is preliminary data.</text>
</comment>
<keyword evidence="1" id="KW-0472">Membrane</keyword>
<comment type="function">
    <text evidence="1">Involved in the import of queuosine (Q) precursors, required for Q precursor salvage.</text>
</comment>
<evidence type="ECO:0000313" key="3">
    <source>
        <dbReference type="Proteomes" id="UP000673975"/>
    </source>
</evidence>
<keyword evidence="3" id="KW-1185">Reference proteome</keyword>
<gene>
    <name evidence="2" type="ORF">NATSA_11795</name>
</gene>
<dbReference type="HAMAP" id="MF_02088">
    <property type="entry name" value="Q_prec_transport"/>
    <property type="match status" value="1"/>
</dbReference>
<keyword evidence="1" id="KW-0813">Transport</keyword>
<comment type="similarity">
    <text evidence="1">Belongs to the vitamin uptake transporter (VUT/ECF) (TC 2.A.88) family. Q precursor transporter subfamily.</text>
</comment>
<feature type="transmembrane region" description="Helical" evidence="1">
    <location>
        <begin position="103"/>
        <end position="124"/>
    </location>
</feature>
<dbReference type="InterPro" id="IPR003744">
    <property type="entry name" value="YhhQ"/>
</dbReference>
<evidence type="ECO:0000313" key="2">
    <source>
        <dbReference type="EMBL" id="MBP3193352.1"/>
    </source>
</evidence>
<dbReference type="EMBL" id="JAFIDN010000010">
    <property type="protein sequence ID" value="MBP3193352.1"/>
    <property type="molecule type" value="Genomic_DNA"/>
</dbReference>
<feature type="transmembrane region" description="Helical" evidence="1">
    <location>
        <begin position="211"/>
        <end position="230"/>
    </location>
</feature>